<evidence type="ECO:0000256" key="1">
    <source>
        <dbReference type="SAM" id="Phobius"/>
    </source>
</evidence>
<feature type="transmembrane region" description="Helical" evidence="1">
    <location>
        <begin position="221"/>
        <end position="240"/>
    </location>
</feature>
<feature type="transmembrane region" description="Helical" evidence="1">
    <location>
        <begin position="47"/>
        <end position="67"/>
    </location>
</feature>
<feature type="transmembrane region" description="Helical" evidence="1">
    <location>
        <begin position="280"/>
        <end position="302"/>
    </location>
</feature>
<keyword evidence="1" id="KW-1133">Transmembrane helix</keyword>
<keyword evidence="1" id="KW-0472">Membrane</keyword>
<sequence length="314" mass="36587">MPNKHILLRDSLERLTQLKTLEDSLRLSKQSAISYWFDQMLSPELCFQFFESLLLILLGGLFAYLLYHRSKRIKNTDRLQAHALTYAALAVLCLASKGIFFLLSSFALSGILPASSYGQLYWLGWQISLLWFVYCSFMFAIGFTRSRKSYDLFFATSLAVLFLVITAFYNEWFWKWLLYKLKFAEIDPKFIDRLVVTLAPPLPFKTEVLIPELSSFASFSLGAHFTLWFMLFTYAAYVIFRRSRTYQDSSARHAVFILSLSFLMLALFGAFGLLKFRQDFSLLVSKSYLIALICLVVFFFGVRNTYRHGRYRRA</sequence>
<feature type="transmembrane region" description="Helical" evidence="1">
    <location>
        <begin position="87"/>
        <end position="108"/>
    </location>
</feature>
<dbReference type="EMBL" id="PHFL01000072">
    <property type="protein sequence ID" value="RFM22880.1"/>
    <property type="molecule type" value="Genomic_DNA"/>
</dbReference>
<accession>A0A395LW13</accession>
<evidence type="ECO:0000313" key="2">
    <source>
        <dbReference type="EMBL" id="RFM22880.1"/>
    </source>
</evidence>
<dbReference type="Proteomes" id="UP000266389">
    <property type="component" value="Unassembled WGS sequence"/>
</dbReference>
<keyword evidence="1" id="KW-0812">Transmembrane</keyword>
<evidence type="ECO:0000313" key="3">
    <source>
        <dbReference type="Proteomes" id="UP000266389"/>
    </source>
</evidence>
<feature type="transmembrane region" description="Helical" evidence="1">
    <location>
        <begin position="120"/>
        <end position="143"/>
    </location>
</feature>
<comment type="caution">
    <text evidence="2">The sequence shown here is derived from an EMBL/GenBank/DDBJ whole genome shotgun (WGS) entry which is preliminary data.</text>
</comment>
<feature type="transmembrane region" description="Helical" evidence="1">
    <location>
        <begin position="150"/>
        <end position="169"/>
    </location>
</feature>
<name>A0A395LW13_9BACT</name>
<proteinExistence type="predicted"/>
<reference evidence="2 3" key="1">
    <citation type="journal article" date="2011" name="ISME J.">
        <title>Community ecology of hot spring cyanobacterial mats: predominant populations and their functional potential.</title>
        <authorList>
            <person name="Klatt C.G."/>
            <person name="Wood J.M."/>
            <person name="Rusch D.B."/>
            <person name="Bateson M.M."/>
            <person name="Hamamura N."/>
            <person name="Heidelberg J.F."/>
            <person name="Grossman A.R."/>
            <person name="Bhaya D."/>
            <person name="Cohan F.M."/>
            <person name="Kuhl M."/>
            <person name="Bryant D.A."/>
            <person name="Ward D.M."/>
        </authorList>
    </citation>
    <scope>NUCLEOTIDE SEQUENCE [LARGE SCALE GENOMIC DNA]</scope>
    <source>
        <strain evidence="2">OS</strain>
    </source>
</reference>
<protein>
    <submittedName>
        <fullName evidence="2">Uncharacterized protein</fullName>
    </submittedName>
</protein>
<organism evidence="2 3">
    <name type="scientific">Candidatus Thermochlorobacter aerophilus</name>
    <dbReference type="NCBI Taxonomy" id="1868324"/>
    <lineage>
        <taxon>Bacteria</taxon>
        <taxon>Pseudomonadati</taxon>
        <taxon>Chlorobiota</taxon>
        <taxon>Chlorobiia</taxon>
        <taxon>Chlorobiales</taxon>
        <taxon>Candidatus Thermochlorobacteriaceae</taxon>
        <taxon>Candidatus Thermochlorobacter</taxon>
    </lineage>
</organism>
<dbReference type="AlphaFoldDB" id="A0A395LW13"/>
<gene>
    <name evidence="2" type="ORF">D0433_13755</name>
</gene>
<feature type="transmembrane region" description="Helical" evidence="1">
    <location>
        <begin position="252"/>
        <end position="274"/>
    </location>
</feature>